<dbReference type="OrthoDB" id="4872423at2"/>
<feature type="signal peptide" evidence="2">
    <location>
        <begin position="1"/>
        <end position="26"/>
    </location>
</feature>
<feature type="domain" description="DUF5666" evidence="3">
    <location>
        <begin position="185"/>
        <end position="255"/>
    </location>
</feature>
<feature type="region of interest" description="Disordered" evidence="1">
    <location>
        <begin position="153"/>
        <end position="178"/>
    </location>
</feature>
<dbReference type="Proteomes" id="UP000321534">
    <property type="component" value="Unassembled WGS sequence"/>
</dbReference>
<feature type="compositionally biased region" description="Low complexity" evidence="1">
    <location>
        <begin position="155"/>
        <end position="169"/>
    </location>
</feature>
<gene>
    <name evidence="4" type="ORF">TAE01_09180</name>
</gene>
<dbReference type="AlphaFoldDB" id="A0A512CY23"/>
<keyword evidence="5" id="KW-1185">Reference proteome</keyword>
<feature type="compositionally biased region" description="Low complexity" evidence="1">
    <location>
        <begin position="28"/>
        <end position="43"/>
    </location>
</feature>
<dbReference type="Pfam" id="PF18914">
    <property type="entry name" value="DUF5666"/>
    <property type="match status" value="1"/>
</dbReference>
<dbReference type="InterPro" id="IPR043724">
    <property type="entry name" value="DUF5666"/>
</dbReference>
<dbReference type="RefSeq" id="WP_147063872.1">
    <property type="nucleotide sequence ID" value="NZ_BAAARO010000008.1"/>
</dbReference>
<evidence type="ECO:0000313" key="4">
    <source>
        <dbReference type="EMBL" id="GEO29108.1"/>
    </source>
</evidence>
<dbReference type="EMBL" id="BJYX01000003">
    <property type="protein sequence ID" value="GEO29108.1"/>
    <property type="molecule type" value="Genomic_DNA"/>
</dbReference>
<feature type="compositionally biased region" description="Low complexity" evidence="1">
    <location>
        <begin position="280"/>
        <end position="290"/>
    </location>
</feature>
<feature type="compositionally biased region" description="Gly residues" evidence="1">
    <location>
        <begin position="268"/>
        <end position="279"/>
    </location>
</feature>
<feature type="region of interest" description="Disordered" evidence="1">
    <location>
        <begin position="268"/>
        <end position="290"/>
    </location>
</feature>
<feature type="region of interest" description="Disordered" evidence="1">
    <location>
        <begin position="28"/>
        <end position="52"/>
    </location>
</feature>
<dbReference type="PROSITE" id="PS51257">
    <property type="entry name" value="PROKAR_LIPOPROTEIN"/>
    <property type="match status" value="1"/>
</dbReference>
<organism evidence="4 5">
    <name type="scientific">Terrabacter aerolatus</name>
    <dbReference type="NCBI Taxonomy" id="422442"/>
    <lineage>
        <taxon>Bacteria</taxon>
        <taxon>Bacillati</taxon>
        <taxon>Actinomycetota</taxon>
        <taxon>Actinomycetes</taxon>
        <taxon>Micrococcales</taxon>
        <taxon>Intrasporangiaceae</taxon>
        <taxon>Terrabacter</taxon>
    </lineage>
</organism>
<keyword evidence="2" id="KW-0732">Signal</keyword>
<feature type="chain" id="PRO_5039258481" description="DUF5666 domain-containing protein" evidence="2">
    <location>
        <begin position="27"/>
        <end position="290"/>
    </location>
</feature>
<evidence type="ECO:0000259" key="3">
    <source>
        <dbReference type="Pfam" id="PF18914"/>
    </source>
</evidence>
<sequence length="290" mass="26692">MKRTVFAIVAAAAALGLAGCSGAAQSASVTGSGQTPAAGTSPTAPGPGGGRFPGVSGLVAAVSGTTAQVQGATQQTAVSWTSTTRFTAQVATTAAAVKVGECVMARPARGAAGTGGSGSTGTPTTTVAAATVELLPGQGGSCSFGALGGFGGRTGARPSGTPSAPATPGSGAGGGAGRRGFGAVGTVSAVGSGQFTVSPVGQAGGGAVTPLTVDYTSSTTFTRLAAASASAVKVGVCVTAQGRTDDTGALTARSIAVSAPTNGTCQSGFGGRFGGGRGTGAPSTAGAGNA</sequence>
<evidence type="ECO:0000256" key="2">
    <source>
        <dbReference type="SAM" id="SignalP"/>
    </source>
</evidence>
<proteinExistence type="predicted"/>
<comment type="caution">
    <text evidence="4">The sequence shown here is derived from an EMBL/GenBank/DDBJ whole genome shotgun (WGS) entry which is preliminary data.</text>
</comment>
<reference evidence="4 5" key="1">
    <citation type="submission" date="2019-07" db="EMBL/GenBank/DDBJ databases">
        <title>Whole genome shotgun sequence of Terrabacter aerolatus NBRC 106305.</title>
        <authorList>
            <person name="Hosoyama A."/>
            <person name="Uohara A."/>
            <person name="Ohji S."/>
            <person name="Ichikawa N."/>
        </authorList>
    </citation>
    <scope>NUCLEOTIDE SEQUENCE [LARGE SCALE GENOMIC DNA]</scope>
    <source>
        <strain evidence="4 5">NBRC 106305</strain>
    </source>
</reference>
<protein>
    <recommendedName>
        <fullName evidence="3">DUF5666 domain-containing protein</fullName>
    </recommendedName>
</protein>
<accession>A0A512CY23</accession>
<evidence type="ECO:0000256" key="1">
    <source>
        <dbReference type="SAM" id="MobiDB-lite"/>
    </source>
</evidence>
<name>A0A512CY23_9MICO</name>
<evidence type="ECO:0000313" key="5">
    <source>
        <dbReference type="Proteomes" id="UP000321534"/>
    </source>
</evidence>